<dbReference type="UniPathway" id="UPA00219"/>
<keyword evidence="4 7" id="KW-0133">Cell shape</keyword>
<dbReference type="CDD" id="cd16913">
    <property type="entry name" value="YkuD_like"/>
    <property type="match status" value="1"/>
</dbReference>
<protein>
    <submittedName>
        <fullName evidence="9">L,D-transpeptidase</fullName>
    </submittedName>
</protein>
<feature type="domain" description="L,D-TPase catalytic" evidence="8">
    <location>
        <begin position="226"/>
        <end position="362"/>
    </location>
</feature>
<evidence type="ECO:0000256" key="1">
    <source>
        <dbReference type="ARBA" id="ARBA00004752"/>
    </source>
</evidence>
<dbReference type="PROSITE" id="PS52029">
    <property type="entry name" value="LD_TPASE"/>
    <property type="match status" value="1"/>
</dbReference>
<evidence type="ECO:0000256" key="4">
    <source>
        <dbReference type="ARBA" id="ARBA00022960"/>
    </source>
</evidence>
<dbReference type="GO" id="GO:0008360">
    <property type="term" value="P:regulation of cell shape"/>
    <property type="evidence" value="ECO:0007669"/>
    <property type="project" value="UniProtKB-UniRule"/>
</dbReference>
<dbReference type="AlphaFoldDB" id="A0A1Y3Z0P2"/>
<name>A0A1Y3Z0P2_9BACE</name>
<dbReference type="EMBL" id="NFII01000014">
    <property type="protein sequence ID" value="OUO00101.1"/>
    <property type="molecule type" value="Genomic_DNA"/>
</dbReference>
<comment type="caution">
    <text evidence="9">The sequence shown here is derived from an EMBL/GenBank/DDBJ whole genome shotgun (WGS) entry which is preliminary data.</text>
</comment>
<dbReference type="RefSeq" id="WP_087426593.1">
    <property type="nucleotide sequence ID" value="NZ_NFII01000014.1"/>
</dbReference>
<evidence type="ECO:0000256" key="5">
    <source>
        <dbReference type="ARBA" id="ARBA00022984"/>
    </source>
</evidence>
<dbReference type="GO" id="GO:0009252">
    <property type="term" value="P:peptidoglycan biosynthetic process"/>
    <property type="evidence" value="ECO:0007669"/>
    <property type="project" value="UniProtKB-UniPathway"/>
</dbReference>
<evidence type="ECO:0000259" key="8">
    <source>
        <dbReference type="PROSITE" id="PS52029"/>
    </source>
</evidence>
<comment type="similarity">
    <text evidence="2">Belongs to the YkuD family.</text>
</comment>
<organism evidence="9 10">
    <name type="scientific">Bacteroides clarus</name>
    <dbReference type="NCBI Taxonomy" id="626929"/>
    <lineage>
        <taxon>Bacteria</taxon>
        <taxon>Pseudomonadati</taxon>
        <taxon>Bacteroidota</taxon>
        <taxon>Bacteroidia</taxon>
        <taxon>Bacteroidales</taxon>
        <taxon>Bacteroidaceae</taxon>
        <taxon>Bacteroides</taxon>
    </lineage>
</organism>
<evidence type="ECO:0000313" key="9">
    <source>
        <dbReference type="EMBL" id="OUO00101.1"/>
    </source>
</evidence>
<dbReference type="SUPFAM" id="SSF141523">
    <property type="entry name" value="L,D-transpeptidase catalytic domain-like"/>
    <property type="match status" value="1"/>
</dbReference>
<dbReference type="GO" id="GO:0016740">
    <property type="term" value="F:transferase activity"/>
    <property type="evidence" value="ECO:0007669"/>
    <property type="project" value="UniProtKB-KW"/>
</dbReference>
<dbReference type="GO" id="GO:0004180">
    <property type="term" value="F:carboxypeptidase activity"/>
    <property type="evidence" value="ECO:0007669"/>
    <property type="project" value="UniProtKB-ARBA"/>
</dbReference>
<evidence type="ECO:0000256" key="6">
    <source>
        <dbReference type="ARBA" id="ARBA00023316"/>
    </source>
</evidence>
<reference evidence="10" key="1">
    <citation type="submission" date="2017-04" db="EMBL/GenBank/DDBJ databases">
        <title>Function of individual gut microbiota members based on whole genome sequencing of pure cultures obtained from chicken caecum.</title>
        <authorList>
            <person name="Medvecky M."/>
            <person name="Cejkova D."/>
            <person name="Polansky O."/>
            <person name="Karasova D."/>
            <person name="Kubasova T."/>
            <person name="Cizek A."/>
            <person name="Rychlik I."/>
        </authorList>
    </citation>
    <scope>NUCLEOTIDE SEQUENCE [LARGE SCALE GENOMIC DNA]</scope>
    <source>
        <strain evidence="10">An43</strain>
    </source>
</reference>
<evidence type="ECO:0000313" key="10">
    <source>
        <dbReference type="Proteomes" id="UP000195386"/>
    </source>
</evidence>
<keyword evidence="3" id="KW-0808">Transferase</keyword>
<dbReference type="GO" id="GO:0071555">
    <property type="term" value="P:cell wall organization"/>
    <property type="evidence" value="ECO:0007669"/>
    <property type="project" value="UniProtKB-UniRule"/>
</dbReference>
<keyword evidence="5 7" id="KW-0573">Peptidoglycan synthesis</keyword>
<feature type="active site" description="Nucleophile" evidence="7">
    <location>
        <position position="337"/>
    </location>
</feature>
<dbReference type="Pfam" id="PF03734">
    <property type="entry name" value="YkuD"/>
    <property type="match status" value="1"/>
</dbReference>
<feature type="active site" description="Proton donor/acceptor" evidence="7">
    <location>
        <position position="310"/>
    </location>
</feature>
<comment type="pathway">
    <text evidence="1 7">Cell wall biogenesis; peptidoglycan biosynthesis.</text>
</comment>
<proteinExistence type="inferred from homology"/>
<gene>
    <name evidence="9" type="ORF">B5F97_13715</name>
</gene>
<evidence type="ECO:0000256" key="3">
    <source>
        <dbReference type="ARBA" id="ARBA00022679"/>
    </source>
</evidence>
<evidence type="ECO:0000256" key="7">
    <source>
        <dbReference type="PROSITE-ProRule" id="PRU01373"/>
    </source>
</evidence>
<accession>A0A1Y3Z0P2</accession>
<dbReference type="InterPro" id="IPR038063">
    <property type="entry name" value="Transpep_catalytic_dom"/>
</dbReference>
<dbReference type="Gene3D" id="2.40.440.10">
    <property type="entry name" value="L,D-transpeptidase catalytic domain-like"/>
    <property type="match status" value="1"/>
</dbReference>
<sequence>MFVESGIHEDSEPDYELKFIFMKRFFLFAAVAAYMVLAGCNGCQDHASSPVARVSEPADTVVPVVETPFREKLLTAADITLTKDLLYDTYTLEDTYPYKDTVRSFKWDVIRNCLAYIENMQRDGVKWAVLQNYKNLNREAPLVRKFVRNAYRRVADTLGVERYQSVPLYLPGDTLVPERYGRDGTLAYLLGTEGGFDRILPITLDDEWLVPHRYLRELADSTVFHHVIFVDRLDQNIATLERMDKGEWKIRSMNPATTGRHAPPYAQETPLGMYLLQQKKSRMVFLKDGSTATGGYAPYASRFTNGAYIHGVPVNVPRTAMIEYSWSLGTTPRSHMCVRNATSHAKFVFDWAPAERSLVVVIE</sequence>
<dbReference type="Proteomes" id="UP000195386">
    <property type="component" value="Unassembled WGS sequence"/>
</dbReference>
<keyword evidence="6 7" id="KW-0961">Cell wall biogenesis/degradation</keyword>
<evidence type="ECO:0000256" key="2">
    <source>
        <dbReference type="ARBA" id="ARBA00005992"/>
    </source>
</evidence>
<dbReference type="InterPro" id="IPR005490">
    <property type="entry name" value="LD_TPept_cat_dom"/>
</dbReference>